<gene>
    <name evidence="1" type="ORF">METZ01_LOCUS71607</name>
</gene>
<feature type="non-terminal residue" evidence="1">
    <location>
        <position position="1"/>
    </location>
</feature>
<evidence type="ECO:0000313" key="1">
    <source>
        <dbReference type="EMBL" id="SVA18753.1"/>
    </source>
</evidence>
<reference evidence="1" key="1">
    <citation type="submission" date="2018-05" db="EMBL/GenBank/DDBJ databases">
        <authorList>
            <person name="Lanie J.A."/>
            <person name="Ng W.-L."/>
            <person name="Kazmierczak K.M."/>
            <person name="Andrzejewski T.M."/>
            <person name="Davidsen T.M."/>
            <person name="Wayne K.J."/>
            <person name="Tettelin H."/>
            <person name="Glass J.I."/>
            <person name="Rusch D."/>
            <person name="Podicherti R."/>
            <person name="Tsui H.-C.T."/>
            <person name="Winkler M.E."/>
        </authorList>
    </citation>
    <scope>NUCLEOTIDE SEQUENCE</scope>
</reference>
<feature type="non-terminal residue" evidence="1">
    <location>
        <position position="40"/>
    </location>
</feature>
<dbReference type="AlphaFoldDB" id="A0A381TX67"/>
<accession>A0A381TX67</accession>
<proteinExistence type="predicted"/>
<dbReference type="EMBL" id="UINC01005055">
    <property type="protein sequence ID" value="SVA18753.1"/>
    <property type="molecule type" value="Genomic_DNA"/>
</dbReference>
<organism evidence="1">
    <name type="scientific">marine metagenome</name>
    <dbReference type="NCBI Taxonomy" id="408172"/>
    <lineage>
        <taxon>unclassified sequences</taxon>
        <taxon>metagenomes</taxon>
        <taxon>ecological metagenomes</taxon>
    </lineage>
</organism>
<protein>
    <submittedName>
        <fullName evidence="1">Uncharacterized protein</fullName>
    </submittedName>
</protein>
<sequence>VALQSVVVGAVHGVVVAEFLVGGDVPHRHVDDLAPEAHVG</sequence>
<name>A0A381TX67_9ZZZZ</name>